<dbReference type="EMBL" id="NQKQ01000031">
    <property type="protein sequence ID" value="PAA06618.1"/>
    <property type="molecule type" value="Genomic_DNA"/>
</dbReference>
<gene>
    <name evidence="3" type="ORF">CJU81_20875</name>
</gene>
<evidence type="ECO:0000313" key="3">
    <source>
        <dbReference type="EMBL" id="PAA06618.1"/>
    </source>
</evidence>
<dbReference type="Proteomes" id="UP000215861">
    <property type="component" value="Unassembled WGS sequence"/>
</dbReference>
<organism evidence="3 4">
    <name type="scientific">Pseudomonas fragi</name>
    <dbReference type="NCBI Taxonomy" id="296"/>
    <lineage>
        <taxon>Bacteria</taxon>
        <taxon>Pseudomonadati</taxon>
        <taxon>Pseudomonadota</taxon>
        <taxon>Gammaproteobacteria</taxon>
        <taxon>Pseudomonadales</taxon>
        <taxon>Pseudomonadaceae</taxon>
        <taxon>Pseudomonas</taxon>
    </lineage>
</organism>
<evidence type="ECO:0000313" key="4">
    <source>
        <dbReference type="Proteomes" id="UP000215861"/>
    </source>
</evidence>
<sequence>MKLFQRIVLLLKVLVLLTVSASAAWASNPLSSAGAGYSATGVPGPTIHAIYKSDSEPGDQGQGGSSGDDDQTDGDGGADGGGSGDGGDNGDEGDAGDEGDSQT</sequence>
<feature type="signal peptide" evidence="2">
    <location>
        <begin position="1"/>
        <end position="26"/>
    </location>
</feature>
<dbReference type="RefSeq" id="WP_088378976.1">
    <property type="nucleotide sequence ID" value="NZ_CAUQAK010000002.1"/>
</dbReference>
<accession>A0A1Z3IZI4</accession>
<keyword evidence="2" id="KW-0732">Signal</keyword>
<feature type="region of interest" description="Disordered" evidence="1">
    <location>
        <begin position="28"/>
        <end position="103"/>
    </location>
</feature>
<evidence type="ECO:0000256" key="2">
    <source>
        <dbReference type="SAM" id="SignalP"/>
    </source>
</evidence>
<comment type="caution">
    <text evidence="3">The sequence shown here is derived from an EMBL/GenBank/DDBJ whole genome shotgun (WGS) entry which is preliminary data.</text>
</comment>
<dbReference type="AlphaFoldDB" id="A0A1Z3IZI4"/>
<feature type="compositionally biased region" description="Acidic residues" evidence="1">
    <location>
        <begin position="88"/>
        <end position="103"/>
    </location>
</feature>
<evidence type="ECO:0000256" key="1">
    <source>
        <dbReference type="SAM" id="MobiDB-lite"/>
    </source>
</evidence>
<reference evidence="3 4" key="1">
    <citation type="submission" date="2017-08" db="EMBL/GenBank/DDBJ databases">
        <title>Genomic and metabolic characterisation of spoilage-associated Pseudomonas species.</title>
        <authorList>
            <person name="Stanborough T."/>
            <person name="Fegan N."/>
            <person name="Powell S.M."/>
            <person name="Singh T."/>
            <person name="Tamplin M.L."/>
            <person name="Chandry P.S."/>
        </authorList>
    </citation>
    <scope>NUCLEOTIDE SEQUENCE [LARGE SCALE GENOMIC DNA]</scope>
    <source>
        <strain evidence="3 4">F1801</strain>
    </source>
</reference>
<proteinExistence type="predicted"/>
<feature type="compositionally biased region" description="Gly residues" evidence="1">
    <location>
        <begin position="74"/>
        <end position="87"/>
    </location>
</feature>
<feature type="chain" id="PRO_5030038410" evidence="2">
    <location>
        <begin position="27"/>
        <end position="103"/>
    </location>
</feature>
<name>A0A1Z3IZI4_PSEFR</name>
<protein>
    <submittedName>
        <fullName evidence="3">Uncharacterized protein</fullName>
    </submittedName>
</protein>